<feature type="non-terminal residue" evidence="3">
    <location>
        <position position="230"/>
    </location>
</feature>
<gene>
    <name evidence="3" type="ORF">GKC34_10985</name>
</gene>
<feature type="domain" description="ERAP1-like C-terminal" evidence="2">
    <location>
        <begin position="93"/>
        <end position="229"/>
    </location>
</feature>
<comment type="caution">
    <text evidence="3">The sequence shown here is derived from an EMBL/GenBank/DDBJ whole genome shotgun (WGS) entry which is preliminary data.</text>
</comment>
<protein>
    <submittedName>
        <fullName evidence="3">Peptidase</fullName>
    </submittedName>
</protein>
<dbReference type="GO" id="GO:0005615">
    <property type="term" value="C:extracellular space"/>
    <property type="evidence" value="ECO:0007669"/>
    <property type="project" value="TreeGrafter"/>
</dbReference>
<dbReference type="GO" id="GO:0005737">
    <property type="term" value="C:cytoplasm"/>
    <property type="evidence" value="ECO:0007669"/>
    <property type="project" value="TreeGrafter"/>
</dbReference>
<evidence type="ECO:0000313" key="4">
    <source>
        <dbReference type="Proteomes" id="UP000437575"/>
    </source>
</evidence>
<dbReference type="EMBL" id="WKKZ01000760">
    <property type="protein sequence ID" value="MSE06281.1"/>
    <property type="molecule type" value="Genomic_DNA"/>
</dbReference>
<comment type="similarity">
    <text evidence="1">Belongs to the peptidase M1 family.</text>
</comment>
<sequence length="230" mass="25792">KALGEASNLDIGSIMNSWLEQPGYPVLNVNVKNGHLVIEQNQFFIGEGKDVDRLWQVPLHADFAQAPKLLTQKELDLGDYQELRKAADKPLRFNVGNTSHVVVNYAPELLEDILVNSQNLTHIDKLQLLQDLRLLADSGLASYSKVIPLLKEFSNSDSAIVNETLYSIVNNLKFFVTPDSTDETNLKKFVNTLSADQVQRLSWLPKDTDSNYDQLVRPLDLSAALYAENP</sequence>
<accession>A0A6A8LSK8</accession>
<dbReference type="GO" id="GO:0043171">
    <property type="term" value="P:peptide catabolic process"/>
    <property type="evidence" value="ECO:0007669"/>
    <property type="project" value="TreeGrafter"/>
</dbReference>
<evidence type="ECO:0000259" key="2">
    <source>
        <dbReference type="Pfam" id="PF11838"/>
    </source>
</evidence>
<dbReference type="Gene3D" id="2.60.40.1910">
    <property type="match status" value="1"/>
</dbReference>
<evidence type="ECO:0000313" key="3">
    <source>
        <dbReference type="EMBL" id="MSE06281.1"/>
    </source>
</evidence>
<dbReference type="AlphaFoldDB" id="A0A6A8LSK8"/>
<reference evidence="3 4" key="1">
    <citation type="submission" date="2019-11" db="EMBL/GenBank/DDBJ databases">
        <title>Draft Genome Sequence of Plant Growth-Promoting Rhizosphere-Associated Bacteria.</title>
        <authorList>
            <person name="Vasilyev I.Y."/>
            <person name="Radchenko V."/>
            <person name="Ilnitskaya E.V."/>
        </authorList>
    </citation>
    <scope>NUCLEOTIDE SEQUENCE [LARGE SCALE GENOMIC DNA]</scope>
    <source>
        <strain evidence="3 4">VRA_1sq_f</strain>
    </source>
</reference>
<dbReference type="GO" id="GO:0070006">
    <property type="term" value="F:metalloaminopeptidase activity"/>
    <property type="evidence" value="ECO:0007669"/>
    <property type="project" value="TreeGrafter"/>
</dbReference>
<dbReference type="Gene3D" id="1.25.50.20">
    <property type="match status" value="1"/>
</dbReference>
<proteinExistence type="inferred from homology"/>
<dbReference type="GO" id="GO:0016020">
    <property type="term" value="C:membrane"/>
    <property type="evidence" value="ECO:0007669"/>
    <property type="project" value="TreeGrafter"/>
</dbReference>
<dbReference type="PANTHER" id="PTHR11533:SF174">
    <property type="entry name" value="PUROMYCIN-SENSITIVE AMINOPEPTIDASE-RELATED"/>
    <property type="match status" value="1"/>
</dbReference>
<organism evidence="3 4">
    <name type="scientific">Ligilactobacillus salivarius</name>
    <dbReference type="NCBI Taxonomy" id="1624"/>
    <lineage>
        <taxon>Bacteria</taxon>
        <taxon>Bacillati</taxon>
        <taxon>Bacillota</taxon>
        <taxon>Bacilli</taxon>
        <taxon>Lactobacillales</taxon>
        <taxon>Lactobacillaceae</taxon>
        <taxon>Ligilactobacillus</taxon>
    </lineage>
</organism>
<evidence type="ECO:0000256" key="1">
    <source>
        <dbReference type="ARBA" id="ARBA00010136"/>
    </source>
</evidence>
<dbReference type="GO" id="GO:0042277">
    <property type="term" value="F:peptide binding"/>
    <property type="evidence" value="ECO:0007669"/>
    <property type="project" value="TreeGrafter"/>
</dbReference>
<dbReference type="PANTHER" id="PTHR11533">
    <property type="entry name" value="PROTEASE M1 ZINC METALLOPROTEASE"/>
    <property type="match status" value="1"/>
</dbReference>
<name>A0A6A8LSK8_9LACO</name>
<dbReference type="Pfam" id="PF11838">
    <property type="entry name" value="ERAP1_C"/>
    <property type="match status" value="1"/>
</dbReference>
<dbReference type="GO" id="GO:0008270">
    <property type="term" value="F:zinc ion binding"/>
    <property type="evidence" value="ECO:0007669"/>
    <property type="project" value="TreeGrafter"/>
</dbReference>
<feature type="non-terminal residue" evidence="3">
    <location>
        <position position="1"/>
    </location>
</feature>
<dbReference type="InterPro" id="IPR050344">
    <property type="entry name" value="Peptidase_M1_aminopeptidases"/>
</dbReference>
<dbReference type="InterPro" id="IPR024571">
    <property type="entry name" value="ERAP1-like_C_dom"/>
</dbReference>
<dbReference type="Proteomes" id="UP000437575">
    <property type="component" value="Unassembled WGS sequence"/>
</dbReference>